<feature type="transmembrane region" description="Helical" evidence="8">
    <location>
        <begin position="149"/>
        <end position="170"/>
    </location>
</feature>
<evidence type="ECO:0000256" key="6">
    <source>
        <dbReference type="ARBA" id="ARBA00022989"/>
    </source>
</evidence>
<keyword evidence="4 8" id="KW-0812">Transmembrane</keyword>
<organism evidence="9 10">
    <name type="scientific">Clostridium yunnanense</name>
    <dbReference type="NCBI Taxonomy" id="2800325"/>
    <lineage>
        <taxon>Bacteria</taxon>
        <taxon>Bacillati</taxon>
        <taxon>Bacillota</taxon>
        <taxon>Clostridia</taxon>
        <taxon>Eubacteriales</taxon>
        <taxon>Clostridiaceae</taxon>
        <taxon>Clostridium</taxon>
    </lineage>
</organism>
<dbReference type="RefSeq" id="WP_200266294.1">
    <property type="nucleotide sequence ID" value="NZ_JAENHN010000010.1"/>
</dbReference>
<feature type="transmembrane region" description="Helical" evidence="8">
    <location>
        <begin position="52"/>
        <end position="69"/>
    </location>
</feature>
<keyword evidence="5" id="KW-0378">Hydrolase</keyword>
<name>A0ABS1EK60_9CLOT</name>
<proteinExistence type="predicted"/>
<evidence type="ECO:0000313" key="9">
    <source>
        <dbReference type="EMBL" id="MBK1809749.1"/>
    </source>
</evidence>
<keyword evidence="10" id="KW-1185">Reference proteome</keyword>
<evidence type="ECO:0000256" key="1">
    <source>
        <dbReference type="ARBA" id="ARBA00022475"/>
    </source>
</evidence>
<evidence type="ECO:0000256" key="2">
    <source>
        <dbReference type="ARBA" id="ARBA00022654"/>
    </source>
</evidence>
<dbReference type="InterPro" id="IPR006741">
    <property type="entry name" value="AgrB"/>
</dbReference>
<keyword evidence="1" id="KW-1003">Cell membrane</keyword>
<keyword evidence="7 8" id="KW-0472">Membrane</keyword>
<evidence type="ECO:0000256" key="5">
    <source>
        <dbReference type="ARBA" id="ARBA00022801"/>
    </source>
</evidence>
<dbReference type="SMART" id="SM00793">
    <property type="entry name" value="AgrB"/>
    <property type="match status" value="1"/>
</dbReference>
<sequence length="209" mass="23376">MEKLTKNIAAKIAVELNIGNDSKEVIAYGIFAIMQIGLSIMLVMVFGLVFHVVIEALVVCLVGSILRRYSGGAHASTPSGCIIITTIVCVGLAAVFSFVIEKFINLKYMLFLGMAVFLWAYYLVYKLAPVDSPSKPIKMEEKKTRMRNSAIIVLSMYLLIVIINILAYVYFKDKCYLVYSLCVYGGMSWQVFTLTKIGHITINKIDFLK</sequence>
<evidence type="ECO:0000256" key="4">
    <source>
        <dbReference type="ARBA" id="ARBA00022692"/>
    </source>
</evidence>
<evidence type="ECO:0000256" key="3">
    <source>
        <dbReference type="ARBA" id="ARBA00022670"/>
    </source>
</evidence>
<reference evidence="10" key="1">
    <citation type="submission" date="2021-01" db="EMBL/GenBank/DDBJ databases">
        <title>Genome public.</title>
        <authorList>
            <person name="Liu C."/>
            <person name="Sun Q."/>
        </authorList>
    </citation>
    <scope>NUCLEOTIDE SEQUENCE [LARGE SCALE GENOMIC DNA]</scope>
    <source>
        <strain evidence="10">YIM B02505</strain>
    </source>
</reference>
<keyword evidence="3" id="KW-0645">Protease</keyword>
<feature type="transmembrane region" description="Helical" evidence="8">
    <location>
        <begin position="106"/>
        <end position="128"/>
    </location>
</feature>
<evidence type="ECO:0000256" key="7">
    <source>
        <dbReference type="ARBA" id="ARBA00023136"/>
    </source>
</evidence>
<feature type="transmembrane region" description="Helical" evidence="8">
    <location>
        <begin position="176"/>
        <end position="195"/>
    </location>
</feature>
<dbReference type="Pfam" id="PF04647">
    <property type="entry name" value="AgrB"/>
    <property type="match status" value="1"/>
</dbReference>
<dbReference type="Proteomes" id="UP000596739">
    <property type="component" value="Unassembled WGS sequence"/>
</dbReference>
<feature type="transmembrane region" description="Helical" evidence="8">
    <location>
        <begin position="81"/>
        <end position="100"/>
    </location>
</feature>
<evidence type="ECO:0000256" key="8">
    <source>
        <dbReference type="SAM" id="Phobius"/>
    </source>
</evidence>
<evidence type="ECO:0000313" key="10">
    <source>
        <dbReference type="Proteomes" id="UP000596739"/>
    </source>
</evidence>
<feature type="transmembrane region" description="Helical" evidence="8">
    <location>
        <begin position="25"/>
        <end position="46"/>
    </location>
</feature>
<dbReference type="EMBL" id="JAENHN010000010">
    <property type="protein sequence ID" value="MBK1809749.1"/>
    <property type="molecule type" value="Genomic_DNA"/>
</dbReference>
<keyword evidence="6 8" id="KW-1133">Transmembrane helix</keyword>
<keyword evidence="2" id="KW-0673">Quorum sensing</keyword>
<gene>
    <name evidence="9" type="ORF">JHL18_03730</name>
</gene>
<protein>
    <submittedName>
        <fullName evidence="9">Accessory gene regulator B family protein</fullName>
    </submittedName>
</protein>
<accession>A0ABS1EK60</accession>
<comment type="caution">
    <text evidence="9">The sequence shown here is derived from an EMBL/GenBank/DDBJ whole genome shotgun (WGS) entry which is preliminary data.</text>
</comment>